<dbReference type="PROSITE" id="PS51462">
    <property type="entry name" value="NUDIX"/>
    <property type="match status" value="1"/>
</dbReference>
<dbReference type="CDD" id="cd03426">
    <property type="entry name" value="NUDIX_CoAse_Nudt7"/>
    <property type="match status" value="1"/>
</dbReference>
<comment type="cofactor">
    <cofactor evidence="1">
        <name>Mn(2+)</name>
        <dbReference type="ChEBI" id="CHEBI:29035"/>
    </cofactor>
</comment>
<dbReference type="EMBL" id="WHYS01000002">
    <property type="protein sequence ID" value="MQL55802.1"/>
    <property type="molecule type" value="Genomic_DNA"/>
</dbReference>
<sequence>MINGRREYIFSSQNKIILTCDAAVVLLLNCENKFLLIKRSTNPNDPWSGNMALPGGHREGNEDCETTAKRECKEETGIEPEIIAFLGYYSPHNANITVAAFLGRTCFSKIKRDKKEVAKYFWVSFSELKKGEECFYYKKYRIWGMTYRIIRDYMEKFSPATDTSSFRSVGHSSL</sequence>
<keyword evidence="5" id="KW-0460">Magnesium</keyword>
<dbReference type="InterPro" id="IPR045121">
    <property type="entry name" value="CoAse"/>
</dbReference>
<dbReference type="PANTHER" id="PTHR12992:SF11">
    <property type="entry name" value="MITOCHONDRIAL COENZYME A DIPHOSPHATASE NUDT8"/>
    <property type="match status" value="1"/>
</dbReference>
<dbReference type="Gene3D" id="3.90.79.10">
    <property type="entry name" value="Nucleoside Triphosphate Pyrophosphohydrolase"/>
    <property type="match status" value="1"/>
</dbReference>
<dbReference type="Pfam" id="PF00293">
    <property type="entry name" value="NUDIX"/>
    <property type="match status" value="1"/>
</dbReference>
<evidence type="ECO:0000313" key="10">
    <source>
        <dbReference type="Proteomes" id="UP000426328"/>
    </source>
</evidence>
<keyword evidence="4" id="KW-0378">Hydrolase</keyword>
<dbReference type="PANTHER" id="PTHR12992">
    <property type="entry name" value="NUDIX HYDROLASE"/>
    <property type="match status" value="1"/>
</dbReference>
<dbReference type="InterPro" id="IPR015797">
    <property type="entry name" value="NUDIX_hydrolase-like_dom_sf"/>
</dbReference>
<evidence type="ECO:0000313" key="8">
    <source>
        <dbReference type="EMBL" id="MQL55802.1"/>
    </source>
</evidence>
<keyword evidence="3" id="KW-0479">Metal-binding</keyword>
<proteinExistence type="predicted"/>
<evidence type="ECO:0000256" key="6">
    <source>
        <dbReference type="ARBA" id="ARBA00023211"/>
    </source>
</evidence>
<keyword evidence="6" id="KW-0464">Manganese</keyword>
<evidence type="ECO:0000256" key="5">
    <source>
        <dbReference type="ARBA" id="ARBA00022842"/>
    </source>
</evidence>
<dbReference type="AlphaFoldDB" id="A0A650CV34"/>
<comment type="cofactor">
    <cofactor evidence="2">
        <name>Mg(2+)</name>
        <dbReference type="ChEBI" id="CHEBI:18420"/>
    </cofactor>
</comment>
<evidence type="ECO:0000256" key="3">
    <source>
        <dbReference type="ARBA" id="ARBA00022723"/>
    </source>
</evidence>
<accession>A0A650CV34</accession>
<name>A0A650CV34_ACIAM</name>
<evidence type="ECO:0000256" key="1">
    <source>
        <dbReference type="ARBA" id="ARBA00001936"/>
    </source>
</evidence>
<gene>
    <name evidence="9" type="ORF">D1866_06185</name>
    <name evidence="8" type="ORF">GFB69_08640</name>
</gene>
<dbReference type="Proteomes" id="UP000474054">
    <property type="component" value="Unassembled WGS sequence"/>
</dbReference>
<reference evidence="9 10" key="2">
    <citation type="submission" date="2019-10" db="EMBL/GenBank/DDBJ databases">
        <title>Genome Sequences from Six Type Strain Members of the Archaeal Family Sulfolobaceae: Acidianus ambivalens, Acidianus infernus, Metallosphaera prunae, Stygiolobus azoricus, Sulfolobus metallicus, and Sulfurisphaera ohwakuensis.</title>
        <authorList>
            <person name="Counts J.A."/>
            <person name="Kelly R.M."/>
        </authorList>
    </citation>
    <scope>NUCLEOTIDE SEQUENCE [LARGE SCALE GENOMIC DNA]</scope>
    <source>
        <strain evidence="9 10">LEI 10</strain>
    </source>
</reference>
<organism evidence="9 10">
    <name type="scientific">Acidianus ambivalens</name>
    <name type="common">Desulfurolobus ambivalens</name>
    <dbReference type="NCBI Taxonomy" id="2283"/>
    <lineage>
        <taxon>Archaea</taxon>
        <taxon>Thermoproteota</taxon>
        <taxon>Thermoprotei</taxon>
        <taxon>Sulfolobales</taxon>
        <taxon>Sulfolobaceae</taxon>
        <taxon>Acidianus</taxon>
    </lineage>
</organism>
<dbReference type="Proteomes" id="UP000426328">
    <property type="component" value="Chromosome"/>
</dbReference>
<protein>
    <submittedName>
        <fullName evidence="9">NUDIX domain-containing protein</fullName>
    </submittedName>
</protein>
<evidence type="ECO:0000313" key="9">
    <source>
        <dbReference type="EMBL" id="QGR21628.1"/>
    </source>
</evidence>
<evidence type="ECO:0000256" key="4">
    <source>
        <dbReference type="ARBA" id="ARBA00022801"/>
    </source>
</evidence>
<feature type="domain" description="Nudix hydrolase" evidence="7">
    <location>
        <begin position="18"/>
        <end position="146"/>
    </location>
</feature>
<evidence type="ECO:0000259" key="7">
    <source>
        <dbReference type="PROSITE" id="PS51462"/>
    </source>
</evidence>
<dbReference type="GeneID" id="42779309"/>
<dbReference type="EMBL" id="CP045482">
    <property type="protein sequence ID" value="QGR21628.1"/>
    <property type="molecule type" value="Genomic_DNA"/>
</dbReference>
<dbReference type="GO" id="GO:0046872">
    <property type="term" value="F:metal ion binding"/>
    <property type="evidence" value="ECO:0007669"/>
    <property type="project" value="UniProtKB-KW"/>
</dbReference>
<dbReference type="KEGG" id="aamb:D1866_06185"/>
<evidence type="ECO:0000256" key="2">
    <source>
        <dbReference type="ARBA" id="ARBA00001946"/>
    </source>
</evidence>
<evidence type="ECO:0000313" key="11">
    <source>
        <dbReference type="Proteomes" id="UP000474054"/>
    </source>
</evidence>
<reference evidence="8 11" key="1">
    <citation type="submission" date="2019-10" db="EMBL/GenBank/DDBJ databases">
        <title>Comparative genomics of sulfur disproportionating microorganisms.</title>
        <authorList>
            <person name="Ward L.M."/>
            <person name="Bertran E."/>
            <person name="Johnston D."/>
        </authorList>
    </citation>
    <scope>NUCLEOTIDE SEQUENCE [LARGE SCALE GENOMIC DNA]</scope>
    <source>
        <strain evidence="8 11">DSM 3772</strain>
    </source>
</reference>
<dbReference type="InterPro" id="IPR000086">
    <property type="entry name" value="NUDIX_hydrolase_dom"/>
</dbReference>
<keyword evidence="10" id="KW-1185">Reference proteome</keyword>
<dbReference type="GO" id="GO:0010945">
    <property type="term" value="F:coenzyme A diphosphatase activity"/>
    <property type="evidence" value="ECO:0007669"/>
    <property type="project" value="InterPro"/>
</dbReference>
<dbReference type="SUPFAM" id="SSF55811">
    <property type="entry name" value="Nudix"/>
    <property type="match status" value="1"/>
</dbReference>
<dbReference type="RefSeq" id="WP_152941950.1">
    <property type="nucleotide sequence ID" value="NZ_CP045482.1"/>
</dbReference>